<dbReference type="PANTHER" id="PTHR11377">
    <property type="entry name" value="N-MYRISTOYL TRANSFERASE"/>
    <property type="match status" value="1"/>
</dbReference>
<evidence type="ECO:0000313" key="11">
    <source>
        <dbReference type="Proteomes" id="UP001158576"/>
    </source>
</evidence>
<dbReference type="EC" id="2.3.1.97" evidence="2 6"/>
<evidence type="ECO:0000256" key="2">
    <source>
        <dbReference type="ARBA" id="ARBA00012923"/>
    </source>
</evidence>
<organism evidence="10 11">
    <name type="scientific">Oikopleura dioica</name>
    <name type="common">Tunicate</name>
    <dbReference type="NCBI Taxonomy" id="34765"/>
    <lineage>
        <taxon>Eukaryota</taxon>
        <taxon>Metazoa</taxon>
        <taxon>Chordata</taxon>
        <taxon>Tunicata</taxon>
        <taxon>Appendicularia</taxon>
        <taxon>Copelata</taxon>
        <taxon>Oikopleuridae</taxon>
        <taxon>Oikopleura</taxon>
    </lineage>
</organism>
<feature type="domain" description="Glycylpeptide N-tetradecanoyltransferase N-terminal" evidence="8">
    <location>
        <begin position="43"/>
        <end position="154"/>
    </location>
</feature>
<keyword evidence="4 6" id="KW-0012">Acyltransferase</keyword>
<accession>A0ABN7T600</accession>
<keyword evidence="11" id="KW-1185">Reference proteome</keyword>
<evidence type="ECO:0000313" key="10">
    <source>
        <dbReference type="EMBL" id="CAG5113256.1"/>
    </source>
</evidence>
<reference evidence="10 11" key="1">
    <citation type="submission" date="2021-04" db="EMBL/GenBank/DDBJ databases">
        <authorList>
            <person name="Bliznina A."/>
        </authorList>
    </citation>
    <scope>NUCLEOTIDE SEQUENCE [LARGE SCALE GENOMIC DNA]</scope>
</reference>
<keyword evidence="3 6" id="KW-0808">Transferase</keyword>
<dbReference type="Pfam" id="PF02799">
    <property type="entry name" value="NMT_C"/>
    <property type="match status" value="1"/>
</dbReference>
<evidence type="ECO:0000259" key="9">
    <source>
        <dbReference type="Pfam" id="PF02799"/>
    </source>
</evidence>
<evidence type="ECO:0000256" key="5">
    <source>
        <dbReference type="ARBA" id="ARBA00048276"/>
    </source>
</evidence>
<comment type="function">
    <text evidence="6">Adds a myristoyl group to the N-terminal glycine residue of certain cellular proteins.</text>
</comment>
<sequence length="390" mass="44696">MGKKSSFLTKLFAQGADEPDPAEEGFILNSITFNLAKLIFAPSLPAGFSYCNLDPRNDEDFREISGLLRGHFIKSKRTDASFTLYYPDPVLRMVLYRTPPEFNVGIRFESELIAYANIMQQQISIKGRNSNAFLIDFLVVHGDFRGRRLTPCLAAKGLQNMIKSSSFNKESVVLVTCAYDLPLKRVALHKIYHRPIRPIKLMGVGMMPIQIDIDKCRQKFSLKTGKNRLNMERLQAKDSDSARLRLYHFLEDGDIAPIFKKTDFEHFFLRDDGATVSFVLKENEVVKDFVSFYRADTEIKDEDGEIERVMVFWLMYVASDRPKEVVESCLESLKDLGGDMLNISKGSIGKEHFPDFESSNLYLEGTGTLRYYMFNWRSIGEYPNVKITLI</sequence>
<feature type="domain" description="Glycylpeptide N-tetradecanoyltransferase C-terminal" evidence="9">
    <location>
        <begin position="211"/>
        <end position="378"/>
    </location>
</feature>
<evidence type="ECO:0000259" key="8">
    <source>
        <dbReference type="Pfam" id="PF01233"/>
    </source>
</evidence>
<dbReference type="EMBL" id="OU015567">
    <property type="protein sequence ID" value="CAG5113256.1"/>
    <property type="molecule type" value="Genomic_DNA"/>
</dbReference>
<dbReference type="InterPro" id="IPR016181">
    <property type="entry name" value="Acyl_CoA_acyltransferase"/>
</dbReference>
<dbReference type="Proteomes" id="UP001158576">
    <property type="component" value="Chromosome 2"/>
</dbReference>
<gene>
    <name evidence="10" type="ORF">OKIOD_LOCUS16141</name>
</gene>
<evidence type="ECO:0000256" key="7">
    <source>
        <dbReference type="RuleBase" id="RU004178"/>
    </source>
</evidence>
<proteinExistence type="inferred from homology"/>
<evidence type="ECO:0000256" key="1">
    <source>
        <dbReference type="ARBA" id="ARBA00009469"/>
    </source>
</evidence>
<dbReference type="SUPFAM" id="SSF55729">
    <property type="entry name" value="Acyl-CoA N-acyltransferases (Nat)"/>
    <property type="match status" value="2"/>
</dbReference>
<dbReference type="InterPro" id="IPR022677">
    <property type="entry name" value="NMT_C"/>
</dbReference>
<evidence type="ECO:0000256" key="6">
    <source>
        <dbReference type="RuleBase" id="RU000586"/>
    </source>
</evidence>
<dbReference type="InterPro" id="IPR022676">
    <property type="entry name" value="NMT_N"/>
</dbReference>
<dbReference type="Pfam" id="PF01233">
    <property type="entry name" value="NMT"/>
    <property type="match status" value="1"/>
</dbReference>
<evidence type="ECO:0000256" key="4">
    <source>
        <dbReference type="ARBA" id="ARBA00023315"/>
    </source>
</evidence>
<dbReference type="PANTHER" id="PTHR11377:SF5">
    <property type="entry name" value="GLYCYLPEPTIDE N-TETRADECANOYLTRANSFERASE"/>
    <property type="match status" value="1"/>
</dbReference>
<comment type="catalytic activity">
    <reaction evidence="5 6">
        <text>N-terminal glycyl-[protein] + tetradecanoyl-CoA = N-tetradecanoylglycyl-[protein] + CoA + H(+)</text>
        <dbReference type="Rhea" id="RHEA:15521"/>
        <dbReference type="Rhea" id="RHEA-COMP:12666"/>
        <dbReference type="Rhea" id="RHEA-COMP:12667"/>
        <dbReference type="ChEBI" id="CHEBI:15378"/>
        <dbReference type="ChEBI" id="CHEBI:57287"/>
        <dbReference type="ChEBI" id="CHEBI:57385"/>
        <dbReference type="ChEBI" id="CHEBI:64723"/>
        <dbReference type="ChEBI" id="CHEBI:133050"/>
        <dbReference type="EC" id="2.3.1.97"/>
    </reaction>
</comment>
<comment type="similarity">
    <text evidence="1 7">Belongs to the NMT family.</text>
</comment>
<dbReference type="Gene3D" id="3.40.630.170">
    <property type="match status" value="1"/>
</dbReference>
<name>A0ABN7T600_OIKDI</name>
<evidence type="ECO:0000256" key="3">
    <source>
        <dbReference type="ARBA" id="ARBA00022679"/>
    </source>
</evidence>
<protein>
    <recommendedName>
        <fullName evidence="2 6">Glycylpeptide N-tetradecanoyltransferase</fullName>
        <ecNumber evidence="2 6">2.3.1.97</ecNumber>
    </recommendedName>
</protein>
<dbReference type="InterPro" id="IPR000903">
    <property type="entry name" value="NMT"/>
</dbReference>